<keyword evidence="2" id="KW-1185">Reference proteome</keyword>
<organism evidence="1 2">
    <name type="scientific">Anaerococcus kampingae</name>
    <dbReference type="NCBI Taxonomy" id="3115614"/>
    <lineage>
        <taxon>Bacteria</taxon>
        <taxon>Bacillati</taxon>
        <taxon>Bacillota</taxon>
        <taxon>Tissierellia</taxon>
        <taxon>Tissierellales</taxon>
        <taxon>Peptoniphilaceae</taxon>
        <taxon>Anaerococcus</taxon>
    </lineage>
</organism>
<evidence type="ECO:0000313" key="2">
    <source>
        <dbReference type="Proteomes" id="UP001637994"/>
    </source>
</evidence>
<dbReference type="EMBL" id="JBGMEF010000026">
    <property type="protein sequence ID" value="MFO3667572.1"/>
    <property type="molecule type" value="Genomic_DNA"/>
</dbReference>
<sequence>MYGDTEEVADILVTKLAELGVENIKIYDLAAFYVSYQNSHCHRFFHSVFAPINYNSGLY</sequence>
<dbReference type="Proteomes" id="UP001637994">
    <property type="component" value="Unassembled WGS sequence"/>
</dbReference>
<evidence type="ECO:0000313" key="1">
    <source>
        <dbReference type="EMBL" id="MFO3667572.1"/>
    </source>
</evidence>
<protein>
    <submittedName>
        <fullName evidence="1">Uncharacterized protein</fullName>
    </submittedName>
</protein>
<reference evidence="1 2" key="1">
    <citation type="journal article" date="2025" name="Anaerobe">
        <title>Description of Anaerococcus kampingiae sp. nov., Anaerococcus groningensis sp. nov., Anaerococcus martiniensis sp. nov., and Anaerococcus cruorum sp. nov., isolated from human clinical specimens.</title>
        <authorList>
            <person name="Boiten K.E."/>
            <person name="Meijer J."/>
            <person name="van Wezel E.M."/>
            <person name="Veloo A.C.M."/>
        </authorList>
    </citation>
    <scope>NUCLEOTIDE SEQUENCE [LARGE SCALE GENOMIC DNA]</scope>
    <source>
        <strain evidence="1 2">ENR0874</strain>
    </source>
</reference>
<comment type="caution">
    <text evidence="1">The sequence shown here is derived from an EMBL/GenBank/DDBJ whole genome shotgun (WGS) entry which is preliminary data.</text>
</comment>
<gene>
    <name evidence="1" type="ORF">ACCQ42_07290</name>
</gene>
<accession>A0ABW9ME16</accession>
<proteinExistence type="predicted"/>
<name>A0ABW9ME16_9FIRM</name>
<dbReference type="RefSeq" id="WP_234025809.1">
    <property type="nucleotide sequence ID" value="NZ_JBGMEF010000026.1"/>
</dbReference>